<proteinExistence type="predicted"/>
<organism evidence="1 2">
    <name type="scientific">Coptis chinensis</name>
    <dbReference type="NCBI Taxonomy" id="261450"/>
    <lineage>
        <taxon>Eukaryota</taxon>
        <taxon>Viridiplantae</taxon>
        <taxon>Streptophyta</taxon>
        <taxon>Embryophyta</taxon>
        <taxon>Tracheophyta</taxon>
        <taxon>Spermatophyta</taxon>
        <taxon>Magnoliopsida</taxon>
        <taxon>Ranunculales</taxon>
        <taxon>Ranunculaceae</taxon>
        <taxon>Coptidoideae</taxon>
        <taxon>Coptis</taxon>
    </lineage>
</organism>
<dbReference type="AlphaFoldDB" id="A0A835H1K1"/>
<gene>
    <name evidence="1" type="ORF">IFM89_029265</name>
</gene>
<comment type="caution">
    <text evidence="1">The sequence shown here is derived from an EMBL/GenBank/DDBJ whole genome shotgun (WGS) entry which is preliminary data.</text>
</comment>
<sequence>MAMAGANFSFSLFKCKETTPSHSSSLFTFNLPTCKKTFTSTPNRTVFSKRKDFLRRNSSSIGGRHYVLSGRTHSRNLATCAFALVLWKAGKHDETFVTHSVGRFPEDPDTAQDLPTTGHAMYSLKANMRWDEDVDYFYLFSRKYFSKHF</sequence>
<accession>A0A835H1K1</accession>
<name>A0A835H1K1_9MAGN</name>
<evidence type="ECO:0000313" key="2">
    <source>
        <dbReference type="Proteomes" id="UP000631114"/>
    </source>
</evidence>
<reference evidence="1 2" key="1">
    <citation type="submission" date="2020-10" db="EMBL/GenBank/DDBJ databases">
        <title>The Coptis chinensis genome and diversification of protoberbering-type alkaloids.</title>
        <authorList>
            <person name="Wang B."/>
            <person name="Shu S."/>
            <person name="Song C."/>
            <person name="Liu Y."/>
        </authorList>
    </citation>
    <scope>NUCLEOTIDE SEQUENCE [LARGE SCALE GENOMIC DNA]</scope>
    <source>
        <strain evidence="1">HL-2020</strain>
        <tissue evidence="1">Leaf</tissue>
    </source>
</reference>
<dbReference type="Proteomes" id="UP000631114">
    <property type="component" value="Unassembled WGS sequence"/>
</dbReference>
<evidence type="ECO:0000313" key="1">
    <source>
        <dbReference type="EMBL" id="KAF9589902.1"/>
    </source>
</evidence>
<keyword evidence="2" id="KW-1185">Reference proteome</keyword>
<dbReference type="EMBL" id="JADFTS010000009">
    <property type="protein sequence ID" value="KAF9589902.1"/>
    <property type="molecule type" value="Genomic_DNA"/>
</dbReference>
<protein>
    <submittedName>
        <fullName evidence="1">Uncharacterized protein</fullName>
    </submittedName>
</protein>